<comment type="cofactor">
    <cofactor evidence="1 7">
        <name>FAD</name>
        <dbReference type="ChEBI" id="CHEBI:57692"/>
    </cofactor>
</comment>
<feature type="domain" description="Acyl-CoA oxidase/dehydrogenase middle" evidence="10">
    <location>
        <begin position="179"/>
        <end position="277"/>
    </location>
</feature>
<dbReference type="InterPro" id="IPR013786">
    <property type="entry name" value="AcylCoA_DH/ox_N"/>
</dbReference>
<gene>
    <name evidence="12" type="ORF">NSK11_contig00104-0021</name>
</gene>
<comment type="catalytic activity">
    <reaction evidence="6">
        <text>a 2,3-saturated acyl-CoA + A = a 2,3-dehydroacyl-CoA + AH2</text>
        <dbReference type="Rhea" id="RHEA:48608"/>
        <dbReference type="ChEBI" id="CHEBI:13193"/>
        <dbReference type="ChEBI" id="CHEBI:17499"/>
        <dbReference type="ChEBI" id="CHEBI:60015"/>
        <dbReference type="ChEBI" id="CHEBI:65111"/>
    </reaction>
</comment>
<dbReference type="Gene3D" id="2.40.110.10">
    <property type="entry name" value="Butyryl-CoA Dehydrogenase, subunit A, domain 2"/>
    <property type="match status" value="1"/>
</dbReference>
<dbReference type="Pfam" id="PF02771">
    <property type="entry name" value="Acyl-CoA_dh_N"/>
    <property type="match status" value="1"/>
</dbReference>
<evidence type="ECO:0000256" key="6">
    <source>
        <dbReference type="ARBA" id="ARBA00052546"/>
    </source>
</evidence>
<dbReference type="Pfam" id="PF00441">
    <property type="entry name" value="Acyl-CoA_dh_1"/>
    <property type="match status" value="1"/>
</dbReference>
<dbReference type="SUPFAM" id="SSF56645">
    <property type="entry name" value="Acyl-CoA dehydrogenase NM domain-like"/>
    <property type="match status" value="1"/>
</dbReference>
<evidence type="ECO:0000256" key="4">
    <source>
        <dbReference type="ARBA" id="ARBA00022827"/>
    </source>
</evidence>
<reference evidence="13" key="1">
    <citation type="submission" date="2015-07" db="EMBL/GenBank/DDBJ databases">
        <title>Nocardia seriolae U-1 whole genome shotgun sequence.</title>
        <authorList>
            <person name="Imajoh M."/>
            <person name="Fukumoto Y."/>
            <person name="Sukeda M."/>
            <person name="Yamane J."/>
            <person name="Yamasaki K."/>
            <person name="Shimizu M."/>
            <person name="Ohnishi K."/>
            <person name="Oshima S."/>
        </authorList>
    </citation>
    <scope>NUCLEOTIDE SEQUENCE [LARGE SCALE GENOMIC DNA]</scope>
    <source>
        <strain evidence="13">U-1</strain>
    </source>
</reference>
<dbReference type="InterPro" id="IPR006091">
    <property type="entry name" value="Acyl-CoA_Oxase/DH_mid-dom"/>
</dbReference>
<dbReference type="Gene3D" id="1.10.540.10">
    <property type="entry name" value="Acyl-CoA dehydrogenase/oxidase, N-terminal domain"/>
    <property type="match status" value="1"/>
</dbReference>
<dbReference type="InterPro" id="IPR036250">
    <property type="entry name" value="AcylCo_DH-like_C"/>
</dbReference>
<dbReference type="InterPro" id="IPR046373">
    <property type="entry name" value="Acyl-CoA_Oxase/DH_mid-dom_sf"/>
</dbReference>
<dbReference type="GO" id="GO:0016491">
    <property type="term" value="F:oxidoreductase activity"/>
    <property type="evidence" value="ECO:0007669"/>
    <property type="project" value="UniProtKB-KW"/>
</dbReference>
<dbReference type="Gene3D" id="1.20.140.10">
    <property type="entry name" value="Butyryl-CoA Dehydrogenase, subunit A, domain 3"/>
    <property type="match status" value="2"/>
</dbReference>
<evidence type="ECO:0000256" key="2">
    <source>
        <dbReference type="ARBA" id="ARBA00009347"/>
    </source>
</evidence>
<evidence type="ECO:0000256" key="3">
    <source>
        <dbReference type="ARBA" id="ARBA00022630"/>
    </source>
</evidence>
<evidence type="ECO:0000313" key="13">
    <source>
        <dbReference type="Proteomes" id="UP000037179"/>
    </source>
</evidence>
<feature type="region of interest" description="Disordered" evidence="8">
    <location>
        <begin position="635"/>
        <end position="661"/>
    </location>
</feature>
<dbReference type="FunFam" id="1.20.140.10:FF:000019">
    <property type="entry name" value="Acyl-CoA dehydrogenase"/>
    <property type="match status" value="1"/>
</dbReference>
<dbReference type="FunFam" id="2.40.110.10:FF:000023">
    <property type="entry name" value="Acyl-CoA dehydrogenase FadE10"/>
    <property type="match status" value="1"/>
</dbReference>
<keyword evidence="3 7" id="KW-0285">Flavoprotein</keyword>
<keyword evidence="4 7" id="KW-0274">FAD</keyword>
<dbReference type="InterPro" id="IPR009075">
    <property type="entry name" value="AcylCo_DH/oxidase_C"/>
</dbReference>
<evidence type="ECO:0000256" key="1">
    <source>
        <dbReference type="ARBA" id="ARBA00001974"/>
    </source>
</evidence>
<organism evidence="12 13">
    <name type="scientific">Nocardia seriolae</name>
    <dbReference type="NCBI Taxonomy" id="37332"/>
    <lineage>
        <taxon>Bacteria</taxon>
        <taxon>Bacillati</taxon>
        <taxon>Actinomycetota</taxon>
        <taxon>Actinomycetes</taxon>
        <taxon>Mycobacteriales</taxon>
        <taxon>Nocardiaceae</taxon>
        <taxon>Nocardia</taxon>
    </lineage>
</organism>
<dbReference type="AlphaFoldDB" id="A0ABC9Z0F0"/>
<evidence type="ECO:0000256" key="8">
    <source>
        <dbReference type="SAM" id="MobiDB-lite"/>
    </source>
</evidence>
<evidence type="ECO:0000259" key="11">
    <source>
        <dbReference type="Pfam" id="PF02771"/>
    </source>
</evidence>
<dbReference type="EMBL" id="BBYQ01000104">
    <property type="protein sequence ID" value="GAP31134.1"/>
    <property type="molecule type" value="Genomic_DNA"/>
</dbReference>
<dbReference type="PANTHER" id="PTHR48083">
    <property type="entry name" value="MEDIUM-CHAIN SPECIFIC ACYL-COA DEHYDROGENASE, MITOCHONDRIAL-RELATED"/>
    <property type="match status" value="1"/>
</dbReference>
<evidence type="ECO:0000259" key="10">
    <source>
        <dbReference type="Pfam" id="PF02770"/>
    </source>
</evidence>
<dbReference type="InterPro" id="IPR050741">
    <property type="entry name" value="Acyl-CoA_dehydrogenase"/>
</dbReference>
<evidence type="ECO:0000313" key="12">
    <source>
        <dbReference type="EMBL" id="GAP31134.1"/>
    </source>
</evidence>
<feature type="domain" description="Acyl-CoA dehydrogenase/oxidase N-terminal" evidence="11">
    <location>
        <begin position="71"/>
        <end position="175"/>
    </location>
</feature>
<comment type="similarity">
    <text evidence="2 7">Belongs to the acyl-CoA dehydrogenase family.</text>
</comment>
<dbReference type="Pfam" id="PF02770">
    <property type="entry name" value="Acyl-CoA_dh_M"/>
    <property type="match status" value="1"/>
</dbReference>
<dbReference type="Proteomes" id="UP000037179">
    <property type="component" value="Unassembled WGS sequence"/>
</dbReference>
<dbReference type="InterPro" id="IPR037069">
    <property type="entry name" value="AcylCoA_DH/ox_N_sf"/>
</dbReference>
<name>A0ABC9Z0F0_9NOCA</name>
<reference evidence="12 13" key="2">
    <citation type="journal article" date="2016" name="Genome Announc.">
        <title>Draft Genome Sequence of Erythromycin- and Oxytetracycline-Sensitive Nocardia seriolae Strain U-1 (NBRC 110359).</title>
        <authorList>
            <person name="Imajoh M."/>
            <person name="Sukeda M."/>
            <person name="Shimizu M."/>
            <person name="Yamane J."/>
            <person name="Ohnishi K."/>
            <person name="Oshima S."/>
        </authorList>
    </citation>
    <scope>NUCLEOTIDE SEQUENCE [LARGE SCALE GENOMIC DNA]</scope>
    <source>
        <strain evidence="12 13">U-1</strain>
    </source>
</reference>
<dbReference type="InterPro" id="IPR009100">
    <property type="entry name" value="AcylCoA_DH/oxidase_NM_dom_sf"/>
</dbReference>
<evidence type="ECO:0000256" key="7">
    <source>
        <dbReference type="RuleBase" id="RU362125"/>
    </source>
</evidence>
<proteinExistence type="inferred from homology"/>
<dbReference type="FunFam" id="1.10.540.10:FF:000001">
    <property type="entry name" value="Very long-chain-specific acyl-CoA dehydrogenase, mitochondrial"/>
    <property type="match status" value="1"/>
</dbReference>
<dbReference type="SUPFAM" id="SSF47203">
    <property type="entry name" value="Acyl-CoA dehydrogenase C-terminal domain-like"/>
    <property type="match status" value="1"/>
</dbReference>
<dbReference type="PANTHER" id="PTHR48083:SF31">
    <property type="entry name" value="ACYL-COA DEHYDROGENASE FADE10-RELATED"/>
    <property type="match status" value="1"/>
</dbReference>
<evidence type="ECO:0000259" key="9">
    <source>
        <dbReference type="Pfam" id="PF00441"/>
    </source>
</evidence>
<protein>
    <submittedName>
        <fullName evidence="12">Acyl-CoA dehydrogenase</fullName>
    </submittedName>
</protein>
<accession>A0ABC9Z0F0</accession>
<evidence type="ECO:0000256" key="5">
    <source>
        <dbReference type="ARBA" id="ARBA00023002"/>
    </source>
</evidence>
<feature type="domain" description="Acyl-CoA dehydrogenase/oxidase C-terminal" evidence="9">
    <location>
        <begin position="289"/>
        <end position="448"/>
    </location>
</feature>
<sequence>MILITVEEDIMATAAKVNATEEQARALVEESRETTWAKPSFAKEMFLGRFRLDLIHPFPHPDAADAAKTEAYLKRLRAFCETIDGQRIEAEGRIPDEYVRGLAELGCFGLKIPEEYGGVGLSQVGYNRSLMLVGSAHASLGVLLSAHQSIGVPEPLKLAGTPEQKREFLPRCAKGAVSAFLLTEPDVGSDPARMASTATPTADGEAYEINGVKLWTTNGVVAELLVVMARVPKSEGHRGGISAFIVEADSPGITVERRNAFMGLRGIENGVTRMHNVRVPKRNLVGREGDGLKIALTTLNAGRLAIPAMCTAAAKWSLKIAREWSGTRVQWGRPVGEHAAVGAKISFIAATTFALESVLDLSATMCDENRNDIRIEAALAKLWASEMACEIADELVQIRGGRGYETAASLAARGERAVGAEQLVRDLRINRIFEGSSEIMRLLIAREMADAHMAAAGALVDRNAELKDKAKAAVGASGFYAKWFPQLTVGAGTTPVTYGEFGPLARHMRFVERMSRKQARALMYGMARWQAKLEYKQGFLGRIVDIGAELFAMAAACVRAQSLRVAGGPDGPAAEELAEVFCRQARLRVEKLFADLWSNTDDADTDLTRGVLDGRYRFLEVGALDPSEGTGPWISEWQFGPSTEPNQLRPFLPSTKTGAAT</sequence>
<comment type="caution">
    <text evidence="12">The sequence shown here is derived from an EMBL/GenBank/DDBJ whole genome shotgun (WGS) entry which is preliminary data.</text>
</comment>
<keyword evidence="5 7" id="KW-0560">Oxidoreductase</keyword>
<keyword evidence="13" id="KW-1185">Reference proteome</keyword>